<dbReference type="STRING" id="39060.SAMN05660706_101147"/>
<evidence type="ECO:0000256" key="2">
    <source>
        <dbReference type="HAMAP-Rule" id="MF_00489"/>
    </source>
</evidence>
<dbReference type="Proteomes" id="UP000199584">
    <property type="component" value="Unassembled WGS sequence"/>
</dbReference>
<dbReference type="PANTHER" id="PTHR35146:SF1">
    <property type="entry name" value="UPF0178 PROTEIN YAII"/>
    <property type="match status" value="1"/>
</dbReference>
<evidence type="ECO:0000313" key="3">
    <source>
        <dbReference type="EMBL" id="SFQ95199.1"/>
    </source>
</evidence>
<dbReference type="Pfam" id="PF02639">
    <property type="entry name" value="DUF188"/>
    <property type="match status" value="1"/>
</dbReference>
<evidence type="ECO:0000256" key="1">
    <source>
        <dbReference type="ARBA" id="ARBA00008522"/>
    </source>
</evidence>
<dbReference type="AlphaFoldDB" id="A0A1I6CQ02"/>
<evidence type="ECO:0000313" key="4">
    <source>
        <dbReference type="Proteomes" id="UP000199584"/>
    </source>
</evidence>
<dbReference type="EMBL" id="FOYM01000001">
    <property type="protein sequence ID" value="SFQ95199.1"/>
    <property type="molecule type" value="Genomic_DNA"/>
</dbReference>
<protein>
    <recommendedName>
        <fullName evidence="2">UPF0178 protein SAMN05660706_101147</fullName>
    </recommendedName>
</protein>
<keyword evidence="4" id="KW-1185">Reference proteome</keyword>
<dbReference type="HAMAP" id="MF_00489">
    <property type="entry name" value="UPF0178"/>
    <property type="match status" value="1"/>
</dbReference>
<name>A0A1I6CQ02_9FIRM</name>
<sequence>MKIIVDADACPKNVLQICSQTAREFTVPLHTVASFNHNIVSDHHTTVGNGPQETDLAVVNMTAGGDIVVTQDWGLAALALGKGAAAISPGGRIFKQDTIDFLLEEREVKARLRRGGGRTRGPRKRTAQDDGRFAAGLRRLIKERLHSTRPVL</sequence>
<dbReference type="OrthoDB" id="9798918at2"/>
<proteinExistence type="inferred from homology"/>
<comment type="similarity">
    <text evidence="1 2">Belongs to the UPF0178 family.</text>
</comment>
<dbReference type="InterPro" id="IPR003791">
    <property type="entry name" value="UPF0178"/>
</dbReference>
<dbReference type="PANTHER" id="PTHR35146">
    <property type="entry name" value="UPF0178 PROTEIN YAII"/>
    <property type="match status" value="1"/>
</dbReference>
<organism evidence="3 4">
    <name type="scientific">Desulfoscipio geothermicus DSM 3669</name>
    <dbReference type="NCBI Taxonomy" id="1121426"/>
    <lineage>
        <taxon>Bacteria</taxon>
        <taxon>Bacillati</taxon>
        <taxon>Bacillota</taxon>
        <taxon>Clostridia</taxon>
        <taxon>Eubacteriales</taxon>
        <taxon>Desulfallaceae</taxon>
        <taxon>Desulfoscipio</taxon>
    </lineage>
</organism>
<dbReference type="RefSeq" id="WP_092481545.1">
    <property type="nucleotide sequence ID" value="NZ_FOYM01000001.1"/>
</dbReference>
<reference evidence="4" key="1">
    <citation type="submission" date="2016-10" db="EMBL/GenBank/DDBJ databases">
        <authorList>
            <person name="Varghese N."/>
            <person name="Submissions S."/>
        </authorList>
    </citation>
    <scope>NUCLEOTIDE SEQUENCE [LARGE SCALE GENOMIC DNA]</scope>
    <source>
        <strain evidence="4">DSM 3669</strain>
    </source>
</reference>
<accession>A0A1I6CQ02</accession>
<gene>
    <name evidence="3" type="ORF">SAMN05660706_101147</name>
</gene>